<evidence type="ECO:0000313" key="2">
    <source>
        <dbReference type="EMBL" id="KAJ3513368.1"/>
    </source>
</evidence>
<feature type="region of interest" description="Disordered" evidence="1">
    <location>
        <begin position="43"/>
        <end position="125"/>
    </location>
</feature>
<gene>
    <name evidence="2" type="ORF">NLJ89_g2986</name>
</gene>
<evidence type="ECO:0000256" key="1">
    <source>
        <dbReference type="SAM" id="MobiDB-lite"/>
    </source>
</evidence>
<feature type="compositionally biased region" description="Acidic residues" evidence="1">
    <location>
        <begin position="51"/>
        <end position="107"/>
    </location>
</feature>
<reference evidence="2" key="1">
    <citation type="submission" date="2022-07" db="EMBL/GenBank/DDBJ databases">
        <title>Genome Sequence of Agrocybe chaxingu.</title>
        <authorList>
            <person name="Buettner E."/>
        </authorList>
    </citation>
    <scope>NUCLEOTIDE SEQUENCE</scope>
    <source>
        <strain evidence="2">MP-N11</strain>
    </source>
</reference>
<organism evidence="2 3">
    <name type="scientific">Agrocybe chaxingu</name>
    <dbReference type="NCBI Taxonomy" id="84603"/>
    <lineage>
        <taxon>Eukaryota</taxon>
        <taxon>Fungi</taxon>
        <taxon>Dikarya</taxon>
        <taxon>Basidiomycota</taxon>
        <taxon>Agaricomycotina</taxon>
        <taxon>Agaricomycetes</taxon>
        <taxon>Agaricomycetidae</taxon>
        <taxon>Agaricales</taxon>
        <taxon>Agaricineae</taxon>
        <taxon>Strophariaceae</taxon>
        <taxon>Agrocybe</taxon>
    </lineage>
</organism>
<evidence type="ECO:0000313" key="3">
    <source>
        <dbReference type="Proteomes" id="UP001148786"/>
    </source>
</evidence>
<accession>A0A9W8MX88</accession>
<keyword evidence="3" id="KW-1185">Reference proteome</keyword>
<dbReference type="AlphaFoldDB" id="A0A9W8MX88"/>
<dbReference type="Proteomes" id="UP001148786">
    <property type="component" value="Unassembled WGS sequence"/>
</dbReference>
<name>A0A9W8MX88_9AGAR</name>
<dbReference type="OrthoDB" id="2387165at2759"/>
<proteinExistence type="predicted"/>
<protein>
    <submittedName>
        <fullName evidence="2">Uncharacterized protein</fullName>
    </submittedName>
</protein>
<dbReference type="EMBL" id="JANKHO010000202">
    <property type="protein sequence ID" value="KAJ3513368.1"/>
    <property type="molecule type" value="Genomic_DNA"/>
</dbReference>
<sequence length="174" mass="18961">MKRQVALAYLAILVGPSIGTAKSKVFLGINGLEMRVWGEDKVMVQKTKEQENEEGDDDDDGEVEGGSEDDSDDEASESAEEPEDSEEEDEASDEDQSTEDENGDESDSGNYSVTDNPSPPPPYISHAEQQRFLQNADRLLSRILATADADGNGITSEMSASFPNFLRFLGFTQA</sequence>
<comment type="caution">
    <text evidence="2">The sequence shown here is derived from an EMBL/GenBank/DDBJ whole genome shotgun (WGS) entry which is preliminary data.</text>
</comment>